<comment type="caution">
    <text evidence="4">The sequence shown here is derived from an EMBL/GenBank/DDBJ whole genome shotgun (WGS) entry which is preliminary data.</text>
</comment>
<organism evidence="4 5">
    <name type="scientific">Mycolicibacterium wolinskyi</name>
    <dbReference type="NCBI Taxonomy" id="59750"/>
    <lineage>
        <taxon>Bacteria</taxon>
        <taxon>Bacillati</taxon>
        <taxon>Actinomycetota</taxon>
        <taxon>Actinomycetes</taxon>
        <taxon>Mycobacteriales</taxon>
        <taxon>Mycobacteriaceae</taxon>
        <taxon>Mycolicibacterium</taxon>
    </lineage>
</organism>
<evidence type="ECO:0000256" key="1">
    <source>
        <dbReference type="ARBA" id="ARBA00023125"/>
    </source>
</evidence>
<dbReference type="InterPro" id="IPR001647">
    <property type="entry name" value="HTH_TetR"/>
</dbReference>
<dbReference type="PATRIC" id="fig|59750.3.peg.2223"/>
<dbReference type="Proteomes" id="UP000070612">
    <property type="component" value="Unassembled WGS sequence"/>
</dbReference>
<dbReference type="EMBL" id="LGTW01000018">
    <property type="protein sequence ID" value="KWX21729.1"/>
    <property type="molecule type" value="Genomic_DNA"/>
</dbReference>
<name>A0A132PHA6_9MYCO</name>
<keyword evidence="5" id="KW-1185">Reference proteome</keyword>
<gene>
    <name evidence="4" type="ORF">AFM11_24320</name>
</gene>
<comment type="caution">
    <text evidence="2">Lacks conserved residue(s) required for the propagation of feature annotation.</text>
</comment>
<dbReference type="InterPro" id="IPR009057">
    <property type="entry name" value="Homeodomain-like_sf"/>
</dbReference>
<evidence type="ECO:0000259" key="3">
    <source>
        <dbReference type="PROSITE" id="PS50977"/>
    </source>
</evidence>
<dbReference type="PROSITE" id="PS50977">
    <property type="entry name" value="HTH_TETR_2"/>
    <property type="match status" value="1"/>
</dbReference>
<sequence>MPDIAAAAGVGRTTVHRYFPDREYLIYQATLDSIAMVNQLAVDVAADQGPAREAMHRVINAMVSIGDRVVFLFGDPAVMRNIAPDDHPDDAPLMDLIKRGQAEGVFSSELSATWIEHTLFALVLKGCQDAAAGELARHVVAPTIIRTFEHGVRA</sequence>
<feature type="domain" description="HTH tetR-type" evidence="3">
    <location>
        <begin position="1"/>
        <end position="37"/>
    </location>
</feature>
<dbReference type="GO" id="GO:0003677">
    <property type="term" value="F:DNA binding"/>
    <property type="evidence" value="ECO:0007669"/>
    <property type="project" value="UniProtKB-UniRule"/>
</dbReference>
<reference evidence="4 5" key="1">
    <citation type="submission" date="2015-07" db="EMBL/GenBank/DDBJ databases">
        <title>A draft genome sequence of Mycobacterium wolinskyi.</title>
        <authorList>
            <person name="de Man T.J."/>
            <person name="Perry K.A."/>
            <person name="Coulliette A.D."/>
            <person name="Jensen B."/>
            <person name="Toney N.C."/>
            <person name="Limbago B.M."/>
            <person name="Noble-Wang J."/>
        </authorList>
    </citation>
    <scope>NUCLEOTIDE SEQUENCE [LARGE SCALE GENOMIC DNA]</scope>
    <source>
        <strain evidence="4 5">CDC_01</strain>
    </source>
</reference>
<dbReference type="AlphaFoldDB" id="A0A132PHA6"/>
<dbReference type="Gene3D" id="1.10.357.10">
    <property type="entry name" value="Tetracycline Repressor, domain 2"/>
    <property type="match status" value="1"/>
</dbReference>
<protein>
    <submittedName>
        <fullName evidence="4">TetR family transcriptional regulator</fullName>
    </submittedName>
</protein>
<evidence type="ECO:0000313" key="5">
    <source>
        <dbReference type="Proteomes" id="UP000070612"/>
    </source>
</evidence>
<dbReference type="Pfam" id="PF00440">
    <property type="entry name" value="TetR_N"/>
    <property type="match status" value="1"/>
</dbReference>
<dbReference type="SUPFAM" id="SSF46689">
    <property type="entry name" value="Homeodomain-like"/>
    <property type="match status" value="1"/>
</dbReference>
<evidence type="ECO:0000313" key="4">
    <source>
        <dbReference type="EMBL" id="KWX21729.1"/>
    </source>
</evidence>
<keyword evidence="1 2" id="KW-0238">DNA-binding</keyword>
<accession>A0A132PHA6</accession>
<proteinExistence type="predicted"/>
<evidence type="ECO:0000256" key="2">
    <source>
        <dbReference type="PROSITE-ProRule" id="PRU00335"/>
    </source>
</evidence>